<feature type="transmembrane region" description="Helical" evidence="6">
    <location>
        <begin position="275"/>
        <end position="294"/>
    </location>
</feature>
<comment type="subcellular location">
    <subcellularLocation>
        <location evidence="1">Membrane</location>
        <topology evidence="1">Multi-pass membrane protein</topology>
    </subcellularLocation>
</comment>
<evidence type="ECO:0008006" key="9">
    <source>
        <dbReference type="Google" id="ProtNLM"/>
    </source>
</evidence>
<feature type="transmembrane region" description="Helical" evidence="6">
    <location>
        <begin position="171"/>
        <end position="192"/>
    </location>
</feature>
<protein>
    <recommendedName>
        <fullName evidence="9">Major facilitator superfamily domain, general substrate transporter</fullName>
    </recommendedName>
</protein>
<dbReference type="InterPro" id="IPR036259">
    <property type="entry name" value="MFS_trans_sf"/>
</dbReference>
<dbReference type="RefSeq" id="XP_018699414.1">
    <property type="nucleotide sequence ID" value="XM_018853401.1"/>
</dbReference>
<name>A0A167C347_CORFA</name>
<dbReference type="EMBL" id="AZHB01000075">
    <property type="protein sequence ID" value="OAA40721.1"/>
    <property type="molecule type" value="Genomic_DNA"/>
</dbReference>
<gene>
    <name evidence="7" type="ORF">ISF_09800</name>
</gene>
<evidence type="ECO:0000256" key="2">
    <source>
        <dbReference type="ARBA" id="ARBA00022692"/>
    </source>
</evidence>
<feature type="transmembrane region" description="Helical" evidence="6">
    <location>
        <begin position="212"/>
        <end position="230"/>
    </location>
</feature>
<dbReference type="OrthoDB" id="4078873at2759"/>
<feature type="transmembrane region" description="Helical" evidence="6">
    <location>
        <begin position="242"/>
        <end position="263"/>
    </location>
</feature>
<dbReference type="GO" id="GO:0005886">
    <property type="term" value="C:plasma membrane"/>
    <property type="evidence" value="ECO:0007669"/>
    <property type="project" value="TreeGrafter"/>
</dbReference>
<dbReference type="GeneID" id="30026092"/>
<evidence type="ECO:0000256" key="1">
    <source>
        <dbReference type="ARBA" id="ARBA00004141"/>
    </source>
</evidence>
<dbReference type="Proteomes" id="UP000076744">
    <property type="component" value="Unassembled WGS sequence"/>
</dbReference>
<dbReference type="SUPFAM" id="SSF103473">
    <property type="entry name" value="MFS general substrate transporter"/>
    <property type="match status" value="1"/>
</dbReference>
<evidence type="ECO:0000256" key="3">
    <source>
        <dbReference type="ARBA" id="ARBA00022989"/>
    </source>
</evidence>
<evidence type="ECO:0000313" key="7">
    <source>
        <dbReference type="EMBL" id="OAA40721.1"/>
    </source>
</evidence>
<evidence type="ECO:0000256" key="5">
    <source>
        <dbReference type="SAM" id="MobiDB-lite"/>
    </source>
</evidence>
<dbReference type="PANTHER" id="PTHR23501:SF3">
    <property type="entry name" value="MAJOR FACILITATOR SUPERFAMILY (MFS) PROFILE DOMAIN-CONTAINING PROTEIN"/>
    <property type="match status" value="1"/>
</dbReference>
<dbReference type="GO" id="GO:0022857">
    <property type="term" value="F:transmembrane transporter activity"/>
    <property type="evidence" value="ECO:0007669"/>
    <property type="project" value="TreeGrafter"/>
</dbReference>
<evidence type="ECO:0000256" key="4">
    <source>
        <dbReference type="ARBA" id="ARBA00023136"/>
    </source>
</evidence>
<keyword evidence="8" id="KW-1185">Reference proteome</keyword>
<proteinExistence type="predicted"/>
<comment type="caution">
    <text evidence="7">The sequence shown here is derived from an EMBL/GenBank/DDBJ whole genome shotgun (WGS) entry which is preliminary data.</text>
</comment>
<sequence length="427" mass="45965">MSEKPLQFAAPAASEAPATKEPKHSVNDVPCSENGEDGESLSSEVQSGVPAMEATAKMGTIGLLTPYVTSNFARHSLTPTVGIMTSIIGGISKLTLAKILDVFGRPQGYLISILPPPATSKYMSLLKNLGLAIAFSTSPFSITTWVNGRIAESFYKLYPDGTRSGPGFRCAFGAFSIITPAVTLPFFVLFVYNLRKAIRLGVITKTKSNRTLVQSFVHYGCEFDIVGLFLDSAVVMDLDLTTTGYITQMFNVGSYFFALVIGLVIRQTGNYKWPVLLFGLPITVLGIFVAFGGGTNSVCQQVAIMSVVKHQHIAVVLVIQSMAASIGGGIGRSISSAIWQGVFPGKLREYLPEADRQNWARIYGDITVQLSYPVGSPSRDAIQTAYADGQCAMLIGATAIYAIAFMAVACWRNVNVKNIKQVKGLFF</sequence>
<keyword evidence="3 6" id="KW-1133">Transmembrane helix</keyword>
<evidence type="ECO:0000256" key="6">
    <source>
        <dbReference type="SAM" id="Phobius"/>
    </source>
</evidence>
<accession>A0A167C347</accession>
<feature type="transmembrane region" description="Helical" evidence="6">
    <location>
        <begin position="392"/>
        <end position="411"/>
    </location>
</feature>
<dbReference type="AlphaFoldDB" id="A0A167C347"/>
<keyword evidence="4 6" id="KW-0472">Membrane</keyword>
<evidence type="ECO:0000313" key="8">
    <source>
        <dbReference type="Proteomes" id="UP000076744"/>
    </source>
</evidence>
<feature type="region of interest" description="Disordered" evidence="5">
    <location>
        <begin position="1"/>
        <end position="48"/>
    </location>
</feature>
<organism evidence="7 8">
    <name type="scientific">Cordyceps fumosorosea (strain ARSEF 2679)</name>
    <name type="common">Isaria fumosorosea</name>
    <dbReference type="NCBI Taxonomy" id="1081104"/>
    <lineage>
        <taxon>Eukaryota</taxon>
        <taxon>Fungi</taxon>
        <taxon>Dikarya</taxon>
        <taxon>Ascomycota</taxon>
        <taxon>Pezizomycotina</taxon>
        <taxon>Sordariomycetes</taxon>
        <taxon>Hypocreomycetidae</taxon>
        <taxon>Hypocreales</taxon>
        <taxon>Cordycipitaceae</taxon>
        <taxon>Cordyceps</taxon>
    </lineage>
</organism>
<reference evidence="7 8" key="1">
    <citation type="journal article" date="2016" name="Genome Biol. Evol.">
        <title>Divergent and convergent evolution of fungal pathogenicity.</title>
        <authorList>
            <person name="Shang Y."/>
            <person name="Xiao G."/>
            <person name="Zheng P."/>
            <person name="Cen K."/>
            <person name="Zhan S."/>
            <person name="Wang C."/>
        </authorList>
    </citation>
    <scope>NUCLEOTIDE SEQUENCE [LARGE SCALE GENOMIC DNA]</scope>
    <source>
        <strain evidence="7 8">ARSEF 2679</strain>
    </source>
</reference>
<dbReference type="PANTHER" id="PTHR23501">
    <property type="entry name" value="MAJOR FACILITATOR SUPERFAMILY"/>
    <property type="match status" value="1"/>
</dbReference>
<keyword evidence="2 6" id="KW-0812">Transmembrane</keyword>